<dbReference type="EMBL" id="MN739613">
    <property type="protein sequence ID" value="QHT15516.1"/>
    <property type="molecule type" value="Genomic_DNA"/>
</dbReference>
<dbReference type="AlphaFoldDB" id="A0A6C0DEX1"/>
<organism evidence="1">
    <name type="scientific">viral metagenome</name>
    <dbReference type="NCBI Taxonomy" id="1070528"/>
    <lineage>
        <taxon>unclassified sequences</taxon>
        <taxon>metagenomes</taxon>
        <taxon>organismal metagenomes</taxon>
    </lineage>
</organism>
<evidence type="ECO:0000313" key="1">
    <source>
        <dbReference type="EMBL" id="QHT15516.1"/>
    </source>
</evidence>
<protein>
    <submittedName>
        <fullName evidence="1">Uncharacterized protein</fullName>
    </submittedName>
</protein>
<proteinExistence type="predicted"/>
<sequence length="158" mass="18155">MDYMTEPEYKVPRLLWESLEAVLLAQGKRLVKDMAKTLDVNEKELLKKVFPTKDSIKVTLHDTQTSSLQCQAFIQDGVIVRHCDHPVLLGSEFCGSHKTNRSTVTDSESAIQYIKLRDSPDRPSLWVRLPDNYVVDSTGKIRGQYSRERESLQLFQVE</sequence>
<name>A0A6C0DEX1_9ZZZZ</name>
<accession>A0A6C0DEX1</accession>
<reference evidence="1" key="1">
    <citation type="journal article" date="2020" name="Nature">
        <title>Giant virus diversity and host interactions through global metagenomics.</title>
        <authorList>
            <person name="Schulz F."/>
            <person name="Roux S."/>
            <person name="Paez-Espino D."/>
            <person name="Jungbluth S."/>
            <person name="Walsh D.A."/>
            <person name="Denef V.J."/>
            <person name="McMahon K.D."/>
            <person name="Konstantinidis K.T."/>
            <person name="Eloe-Fadrosh E.A."/>
            <person name="Kyrpides N.C."/>
            <person name="Woyke T."/>
        </authorList>
    </citation>
    <scope>NUCLEOTIDE SEQUENCE</scope>
    <source>
        <strain evidence="1">GVMAG-M-3300023174-176</strain>
    </source>
</reference>